<dbReference type="AlphaFoldDB" id="A0A6A4WGN8"/>
<protein>
    <submittedName>
        <fullName evidence="8">Ficolin-1</fullName>
    </submittedName>
</protein>
<keyword evidence="9" id="KW-1185">Reference proteome</keyword>
<evidence type="ECO:0000256" key="6">
    <source>
        <dbReference type="ARBA" id="ARBA00023180"/>
    </source>
</evidence>
<keyword evidence="5" id="KW-1015">Disulfide bond</keyword>
<dbReference type="InterPro" id="IPR014716">
    <property type="entry name" value="Fibrinogen_a/b/g_C_1"/>
</dbReference>
<reference evidence="8 9" key="1">
    <citation type="submission" date="2019-07" db="EMBL/GenBank/DDBJ databases">
        <title>Draft genome assembly of a fouling barnacle, Amphibalanus amphitrite (Darwin, 1854): The first reference genome for Thecostraca.</title>
        <authorList>
            <person name="Kim W."/>
        </authorList>
    </citation>
    <scope>NUCLEOTIDE SEQUENCE [LARGE SCALE GENOMIC DNA]</scope>
    <source>
        <strain evidence="8">SNU_AA5</strain>
        <tissue evidence="8">Soma without cirri and trophi</tissue>
    </source>
</reference>
<dbReference type="Proteomes" id="UP000440578">
    <property type="component" value="Unassembled WGS sequence"/>
</dbReference>
<dbReference type="GO" id="GO:0005576">
    <property type="term" value="C:extracellular region"/>
    <property type="evidence" value="ECO:0007669"/>
    <property type="project" value="UniProtKB-SubCell"/>
</dbReference>
<dbReference type="PANTHER" id="PTHR47221:SF6">
    <property type="entry name" value="FIBRINOGEN ALPHA CHAIN"/>
    <property type="match status" value="1"/>
</dbReference>
<evidence type="ECO:0000313" key="9">
    <source>
        <dbReference type="Proteomes" id="UP000440578"/>
    </source>
</evidence>
<keyword evidence="6" id="KW-0325">Glycoprotein</keyword>
<sequence length="274" mass="30407">MLQGIWWSSGEPLPRPFNLTTRWQSRLQFWQFAEVTWSPPDDAVFDQHPAPDGCFCRNLCISDARCVAADLVVTSEGLSCRLAARRGGSPNTTSAVAAFVRVGRADLGERCLTDAECWESLEGAGCVDGVCACPAPALTARRDCVISNCSELTALGVTTSGQHWVRLAAGAALTALYCDMETDGGGWTVFQRRQDDTEQVDFYRDWQDYRDGFGNVSGQFWLGNELIHHLTARGPHQLRIDMEDFEGDRRFAQYASFSLADEADNYRLSSSKLR</sequence>
<dbReference type="PANTHER" id="PTHR47221">
    <property type="entry name" value="FIBRINOGEN ALPHA CHAIN"/>
    <property type="match status" value="1"/>
</dbReference>
<dbReference type="Pfam" id="PF01683">
    <property type="entry name" value="EB"/>
    <property type="match status" value="1"/>
</dbReference>
<evidence type="ECO:0000256" key="3">
    <source>
        <dbReference type="ARBA" id="ARBA00022729"/>
    </source>
</evidence>
<dbReference type="InterPro" id="IPR002181">
    <property type="entry name" value="Fibrinogen_a/b/g_C_dom"/>
</dbReference>
<organism evidence="8 9">
    <name type="scientific">Amphibalanus amphitrite</name>
    <name type="common">Striped barnacle</name>
    <name type="synonym">Balanus amphitrite</name>
    <dbReference type="NCBI Taxonomy" id="1232801"/>
    <lineage>
        <taxon>Eukaryota</taxon>
        <taxon>Metazoa</taxon>
        <taxon>Ecdysozoa</taxon>
        <taxon>Arthropoda</taxon>
        <taxon>Crustacea</taxon>
        <taxon>Multicrustacea</taxon>
        <taxon>Cirripedia</taxon>
        <taxon>Thoracica</taxon>
        <taxon>Thoracicalcarea</taxon>
        <taxon>Balanomorpha</taxon>
        <taxon>Balanoidea</taxon>
        <taxon>Balanidae</taxon>
        <taxon>Amphibalaninae</taxon>
        <taxon>Amphibalanus</taxon>
    </lineage>
</organism>
<dbReference type="PROSITE" id="PS51406">
    <property type="entry name" value="FIBRINOGEN_C_2"/>
    <property type="match status" value="1"/>
</dbReference>
<keyword evidence="4" id="KW-0175">Coiled coil</keyword>
<dbReference type="EMBL" id="VIIS01001183">
    <property type="protein sequence ID" value="KAF0301198.1"/>
    <property type="molecule type" value="Genomic_DNA"/>
</dbReference>
<feature type="domain" description="Fibrinogen C-terminal" evidence="7">
    <location>
        <begin position="140"/>
        <end position="274"/>
    </location>
</feature>
<evidence type="ECO:0000256" key="5">
    <source>
        <dbReference type="ARBA" id="ARBA00023157"/>
    </source>
</evidence>
<evidence type="ECO:0000256" key="4">
    <source>
        <dbReference type="ARBA" id="ARBA00023054"/>
    </source>
</evidence>
<dbReference type="SMART" id="SM00186">
    <property type="entry name" value="FBG"/>
    <property type="match status" value="1"/>
</dbReference>
<evidence type="ECO:0000256" key="2">
    <source>
        <dbReference type="ARBA" id="ARBA00022525"/>
    </source>
</evidence>
<comment type="caution">
    <text evidence="8">The sequence shown here is derived from an EMBL/GenBank/DDBJ whole genome shotgun (WGS) entry which is preliminary data.</text>
</comment>
<dbReference type="NCBIfam" id="NF040941">
    <property type="entry name" value="GGGWT_bact"/>
    <property type="match status" value="1"/>
</dbReference>
<dbReference type="InterPro" id="IPR037579">
    <property type="entry name" value="FIB_ANG-like"/>
</dbReference>
<comment type="subcellular location">
    <subcellularLocation>
        <location evidence="1">Secreted</location>
    </subcellularLocation>
</comment>
<dbReference type="InterPro" id="IPR006149">
    <property type="entry name" value="EB_dom"/>
</dbReference>
<dbReference type="Pfam" id="PF00147">
    <property type="entry name" value="Fibrinogen_C"/>
    <property type="match status" value="1"/>
</dbReference>
<accession>A0A6A4WGN8</accession>
<keyword evidence="3" id="KW-0732">Signal</keyword>
<dbReference type="OrthoDB" id="6145874at2759"/>
<evidence type="ECO:0000256" key="1">
    <source>
        <dbReference type="ARBA" id="ARBA00004613"/>
    </source>
</evidence>
<dbReference type="Gene3D" id="3.90.215.10">
    <property type="entry name" value="Gamma Fibrinogen, chain A, domain 1"/>
    <property type="match status" value="1"/>
</dbReference>
<keyword evidence="2" id="KW-0964">Secreted</keyword>
<gene>
    <name evidence="8" type="primary">FCN1_8</name>
    <name evidence="8" type="ORF">FJT64_026451</name>
</gene>
<dbReference type="SUPFAM" id="SSF56496">
    <property type="entry name" value="Fibrinogen C-terminal domain-like"/>
    <property type="match status" value="1"/>
</dbReference>
<dbReference type="InterPro" id="IPR036056">
    <property type="entry name" value="Fibrinogen-like_C"/>
</dbReference>
<evidence type="ECO:0000313" key="8">
    <source>
        <dbReference type="EMBL" id="KAF0301198.1"/>
    </source>
</evidence>
<proteinExistence type="predicted"/>
<evidence type="ECO:0000259" key="7">
    <source>
        <dbReference type="PROSITE" id="PS51406"/>
    </source>
</evidence>
<name>A0A6A4WGN8_AMPAM</name>